<dbReference type="InterPro" id="IPR045249">
    <property type="entry name" value="HARBI1-like"/>
</dbReference>
<organism evidence="3 5">
    <name type="scientific">Cucumis melo var. makuwa</name>
    <name type="common">Oriental melon</name>
    <dbReference type="NCBI Taxonomy" id="1194695"/>
    <lineage>
        <taxon>Eukaryota</taxon>
        <taxon>Viridiplantae</taxon>
        <taxon>Streptophyta</taxon>
        <taxon>Embryophyta</taxon>
        <taxon>Tracheophyta</taxon>
        <taxon>Spermatophyta</taxon>
        <taxon>Magnoliopsida</taxon>
        <taxon>eudicotyledons</taxon>
        <taxon>Gunneridae</taxon>
        <taxon>Pentapetalae</taxon>
        <taxon>rosids</taxon>
        <taxon>fabids</taxon>
        <taxon>Cucurbitales</taxon>
        <taxon>Cucurbitaceae</taxon>
        <taxon>Benincaseae</taxon>
        <taxon>Cucumis</taxon>
    </lineage>
</organism>
<dbReference type="Pfam" id="PF26138">
    <property type="entry name" value="DUF8040"/>
    <property type="match status" value="1"/>
</dbReference>
<comment type="caution">
    <text evidence="3">The sequence shown here is derived from an EMBL/GenBank/DDBJ whole genome shotgun (WGS) entry which is preliminary data.</text>
</comment>
<dbReference type="InterPro" id="IPR058353">
    <property type="entry name" value="DUF8040"/>
</dbReference>
<dbReference type="EMBL" id="SSTE01015965">
    <property type="protein sequence ID" value="KAA0042481.1"/>
    <property type="molecule type" value="Genomic_DNA"/>
</dbReference>
<dbReference type="EMBL" id="SSTD01004767">
    <property type="protein sequence ID" value="TYK22896.1"/>
    <property type="molecule type" value="Genomic_DNA"/>
</dbReference>
<gene>
    <name evidence="4" type="ORF">E5676_scaffold334G00360</name>
    <name evidence="3" type="ORF">E6C27_scaffold246G00280</name>
</gene>
<sequence>MDQQTILGVLIAFTLKQRKMLLTLELLMNDNKRLPQTPYDTRHRIRQLAYFRMIHEFDFVCRQSTHMDRQTFAILCHLLRIVAGLSSTEIVNVEEMVAMFLHVLAHDVKNRVIQQEFVQSGYPNAEGFLASYRGQRYHLQECRGVGNALTNAKVYFNMKHSSTRNVIEVISCSERLLNKPFPYYDELAYMFGRYKATGRFAVTFAVVESNESLRYEGFDMPDGNEEFPSMYSQGIDMSQEDVRSSRPSSALEGRVELSGSKRKRGNQQEDEIEVIHMALESLSVRTTNSGGLRSGLHAPLPMTTMCAKNSYAYCVRCQN</sequence>
<name>A0A5A7TLM6_CUCMM</name>
<protein>
    <submittedName>
        <fullName evidence="3 4">Nuclease HARBI1</fullName>
    </submittedName>
</protein>
<dbReference type="Proteomes" id="UP000321393">
    <property type="component" value="Unassembled WGS sequence"/>
</dbReference>
<feature type="region of interest" description="Disordered" evidence="1">
    <location>
        <begin position="237"/>
        <end position="268"/>
    </location>
</feature>
<evidence type="ECO:0000256" key="1">
    <source>
        <dbReference type="SAM" id="MobiDB-lite"/>
    </source>
</evidence>
<evidence type="ECO:0000313" key="5">
    <source>
        <dbReference type="Proteomes" id="UP000321393"/>
    </source>
</evidence>
<reference evidence="5 6" key="1">
    <citation type="submission" date="2019-08" db="EMBL/GenBank/DDBJ databases">
        <title>Draft genome sequences of two oriental melons (Cucumis melo L. var makuwa).</title>
        <authorList>
            <person name="Kwon S.-Y."/>
        </authorList>
    </citation>
    <scope>NUCLEOTIDE SEQUENCE [LARGE SCALE GENOMIC DNA]</scope>
    <source>
        <strain evidence="6">cv. Chang Bougi</strain>
        <strain evidence="5">cv. SW 3</strain>
        <tissue evidence="3">Leaf</tissue>
    </source>
</reference>
<evidence type="ECO:0000313" key="6">
    <source>
        <dbReference type="Proteomes" id="UP000321947"/>
    </source>
</evidence>
<evidence type="ECO:0000259" key="2">
    <source>
        <dbReference type="Pfam" id="PF26138"/>
    </source>
</evidence>
<proteinExistence type="predicted"/>
<evidence type="ECO:0000313" key="3">
    <source>
        <dbReference type="EMBL" id="KAA0042481.1"/>
    </source>
</evidence>
<dbReference type="PANTHER" id="PTHR22930">
    <property type="match status" value="1"/>
</dbReference>
<dbReference type="AlphaFoldDB" id="A0A5A7TLM6"/>
<dbReference type="PANTHER" id="PTHR22930:SF281">
    <property type="entry name" value="NUCLEASE"/>
    <property type="match status" value="1"/>
</dbReference>
<feature type="domain" description="DUF8040" evidence="2">
    <location>
        <begin position="60"/>
        <end position="121"/>
    </location>
</feature>
<evidence type="ECO:0000313" key="4">
    <source>
        <dbReference type="EMBL" id="TYK22896.1"/>
    </source>
</evidence>
<dbReference type="Proteomes" id="UP000321947">
    <property type="component" value="Unassembled WGS sequence"/>
</dbReference>
<accession>A0A5A7TLM6</accession>